<evidence type="ECO:0000256" key="6">
    <source>
        <dbReference type="SAM" id="Phobius"/>
    </source>
</evidence>
<organism evidence="8 9">
    <name type="scientific">Flavobacterium resistens</name>
    <dbReference type="NCBI Taxonomy" id="443612"/>
    <lineage>
        <taxon>Bacteria</taxon>
        <taxon>Pseudomonadati</taxon>
        <taxon>Bacteroidota</taxon>
        <taxon>Flavobacteriia</taxon>
        <taxon>Flavobacteriales</taxon>
        <taxon>Flavobacteriaceae</taxon>
        <taxon>Flavobacterium</taxon>
    </lineage>
</organism>
<name>A0A521D9C0_9FLAO</name>
<dbReference type="AlphaFoldDB" id="A0A521D9C0"/>
<reference evidence="8 9" key="1">
    <citation type="submission" date="2017-05" db="EMBL/GenBank/DDBJ databases">
        <authorList>
            <person name="Varghese N."/>
            <person name="Submissions S."/>
        </authorList>
    </citation>
    <scope>NUCLEOTIDE SEQUENCE [LARGE SCALE GENOMIC DNA]</scope>
    <source>
        <strain evidence="8 9">DSM 19382</strain>
    </source>
</reference>
<dbReference type="PANTHER" id="PTHR30386">
    <property type="entry name" value="MEMBRANE FUSION SUBUNIT OF EMRAB-TOLC MULTIDRUG EFFLUX PUMP"/>
    <property type="match status" value="1"/>
</dbReference>
<keyword evidence="4 6" id="KW-0472">Membrane</keyword>
<evidence type="ECO:0000313" key="10">
    <source>
        <dbReference type="Proteomes" id="UP000468990"/>
    </source>
</evidence>
<comment type="subcellular location">
    <subcellularLocation>
        <location evidence="1">Membrane</location>
        <topology evidence="1">Single-pass membrane protein</topology>
    </subcellularLocation>
</comment>
<evidence type="ECO:0000256" key="4">
    <source>
        <dbReference type="ARBA" id="ARBA00023136"/>
    </source>
</evidence>
<evidence type="ECO:0000313" key="9">
    <source>
        <dbReference type="Proteomes" id="UP000317289"/>
    </source>
</evidence>
<evidence type="ECO:0000256" key="1">
    <source>
        <dbReference type="ARBA" id="ARBA00004167"/>
    </source>
</evidence>
<dbReference type="PANTHER" id="PTHR30386:SF26">
    <property type="entry name" value="TRANSPORT PROTEIN COMB"/>
    <property type="match status" value="1"/>
</dbReference>
<protein>
    <submittedName>
        <fullName evidence="7">HlyD family efflux transporter periplasmic adaptor subunit</fullName>
    </submittedName>
    <submittedName>
        <fullName evidence="8">HlyD family secretion protein</fullName>
    </submittedName>
</protein>
<dbReference type="RefSeq" id="WP_142450761.1">
    <property type="nucleotide sequence ID" value="NZ_FXTA01000003.1"/>
</dbReference>
<reference evidence="7 10" key="2">
    <citation type="submission" date="2019-11" db="EMBL/GenBank/DDBJ databases">
        <title>Flavobacterium resistens genome.</title>
        <authorList>
            <person name="Wilson V.M."/>
            <person name="Newman J.D."/>
        </authorList>
    </citation>
    <scope>NUCLEOTIDE SEQUENCE [LARGE SCALE GENOMIC DNA]</scope>
    <source>
        <strain evidence="7 10">DSM 19382</strain>
    </source>
</reference>
<feature type="coiled-coil region" evidence="5">
    <location>
        <begin position="176"/>
        <end position="203"/>
    </location>
</feature>
<dbReference type="EMBL" id="FXTA01000003">
    <property type="protein sequence ID" value="SMO68268.1"/>
    <property type="molecule type" value="Genomic_DNA"/>
</dbReference>
<keyword evidence="5" id="KW-0175">Coiled coil</keyword>
<evidence type="ECO:0000313" key="8">
    <source>
        <dbReference type="EMBL" id="SMO68268.1"/>
    </source>
</evidence>
<evidence type="ECO:0000256" key="3">
    <source>
        <dbReference type="ARBA" id="ARBA00022989"/>
    </source>
</evidence>
<evidence type="ECO:0000313" key="7">
    <source>
        <dbReference type="EMBL" id="MRX70411.1"/>
    </source>
</evidence>
<sequence length="448" mass="51249">MTKNVKIKSTDFELRSEEVQEILRRVPHWMIRWGTVFIFVIIMMLFLVSWVVKYPDIVNTKIVITTNFPPEKIVSRSTGRIEAILVKDKAIISKNTTLAVIENTANYKDVFLLKSIVDNYNINDSGKAFPFALLKNLQLGEIESAFGLFQKDYEEEKLNKNLKPFEVESQAQISEKMQIKERLEILQDQKEINESELQLQKNEISRFETLFNKGIISAQEMESKKLGYLQAQKSYKGLLSTISQLKSANINNTKLGLVTEITSTKEEVNLGRSMAQSFYQLKKVIKDWELAYTLKSSISGVITFLQVWNENQTINVGDNVFSIIPDAKNDIIGKAKSPALNSGKIKVGQKINIRLVNYPNNEFGIIKAEVKNISLIPDKDGNILIDVALPNGLETSYHKKLPFTQEMEGSAEIITEDLRLTERLLYQFRNIFNRSAFMEKKMPSEQTQ</sequence>
<dbReference type="InterPro" id="IPR050739">
    <property type="entry name" value="MFP"/>
</dbReference>
<accession>A0A521D9C0</accession>
<evidence type="ECO:0000256" key="5">
    <source>
        <dbReference type="SAM" id="Coils"/>
    </source>
</evidence>
<proteinExistence type="predicted"/>
<keyword evidence="2 6" id="KW-0812">Transmembrane</keyword>
<dbReference type="OrthoDB" id="7057889at2"/>
<feature type="transmembrane region" description="Helical" evidence="6">
    <location>
        <begin position="33"/>
        <end position="52"/>
    </location>
</feature>
<keyword evidence="3 6" id="KW-1133">Transmembrane helix</keyword>
<dbReference type="Proteomes" id="UP000468990">
    <property type="component" value="Unassembled WGS sequence"/>
</dbReference>
<evidence type="ECO:0000256" key="2">
    <source>
        <dbReference type="ARBA" id="ARBA00022692"/>
    </source>
</evidence>
<dbReference type="GO" id="GO:0016020">
    <property type="term" value="C:membrane"/>
    <property type="evidence" value="ECO:0007669"/>
    <property type="project" value="UniProtKB-SubCell"/>
</dbReference>
<gene>
    <name evidence="7" type="ORF">GJU42_20735</name>
    <name evidence="8" type="ORF">SAMN06265349_10329</name>
</gene>
<dbReference type="EMBL" id="WKKG01000014">
    <property type="protein sequence ID" value="MRX70411.1"/>
    <property type="molecule type" value="Genomic_DNA"/>
</dbReference>
<dbReference type="Proteomes" id="UP000317289">
    <property type="component" value="Unassembled WGS sequence"/>
</dbReference>
<keyword evidence="10" id="KW-1185">Reference proteome</keyword>